<proteinExistence type="predicted"/>
<evidence type="ECO:0000313" key="2">
    <source>
        <dbReference type="Proteomes" id="UP001447516"/>
    </source>
</evidence>
<sequence>MTNSPLAGCPDAVRAYLSLTAAGDRAAAVVCFAETAHVVDDGRDYRGTEDIRGWLDRVAGRYTYTTTPLSARTVDAVAGRTVVTCRLEGAFPGSPVDLDYRFDLDAAGRISRLEIVVSRPAPETAMEVTG</sequence>
<evidence type="ECO:0000313" key="1">
    <source>
        <dbReference type="EMBL" id="MEN3539904.1"/>
    </source>
</evidence>
<dbReference type="SUPFAM" id="SSF54427">
    <property type="entry name" value="NTF2-like"/>
    <property type="match status" value="1"/>
</dbReference>
<comment type="caution">
    <text evidence="1">The sequence shown here is derived from an EMBL/GenBank/DDBJ whole genome shotgun (WGS) entry which is preliminary data.</text>
</comment>
<keyword evidence="2" id="KW-1185">Reference proteome</keyword>
<name>A0ABV0AXB4_9ACTN</name>
<organism evidence="1 2">
    <name type="scientific">Microbispora maris</name>
    <dbReference type="NCBI Taxonomy" id="3144104"/>
    <lineage>
        <taxon>Bacteria</taxon>
        <taxon>Bacillati</taxon>
        <taxon>Actinomycetota</taxon>
        <taxon>Actinomycetes</taxon>
        <taxon>Streptosporangiales</taxon>
        <taxon>Streptosporangiaceae</taxon>
        <taxon>Microbispora</taxon>
    </lineage>
</organism>
<dbReference type="Proteomes" id="UP001447516">
    <property type="component" value="Unassembled WGS sequence"/>
</dbReference>
<dbReference type="Gene3D" id="3.10.450.50">
    <property type="match status" value="1"/>
</dbReference>
<dbReference type="EMBL" id="JBDJAW010000040">
    <property type="protein sequence ID" value="MEN3539904.1"/>
    <property type="molecule type" value="Genomic_DNA"/>
</dbReference>
<dbReference type="InterPro" id="IPR032710">
    <property type="entry name" value="NTF2-like_dom_sf"/>
</dbReference>
<reference evidence="1 2" key="1">
    <citation type="submission" date="2024-05" db="EMBL/GenBank/DDBJ databases">
        <title>Microbispora sp.ZYX-F-249.</title>
        <authorList>
            <person name="Xie H."/>
        </authorList>
    </citation>
    <scope>NUCLEOTIDE SEQUENCE [LARGE SCALE GENOMIC DNA]</scope>
    <source>
        <strain evidence="1 2">ZYX-F-249</strain>
    </source>
</reference>
<accession>A0ABV0AXB4</accession>
<dbReference type="RefSeq" id="WP_346229778.1">
    <property type="nucleotide sequence ID" value="NZ_JBDJAW010000040.1"/>
</dbReference>
<gene>
    <name evidence="1" type="ORF">AAH991_32675</name>
</gene>
<protein>
    <submittedName>
        <fullName evidence="1">Nuclear transport factor 2 family protein</fullName>
    </submittedName>
</protein>